<keyword evidence="3" id="KW-1185">Reference proteome</keyword>
<dbReference type="Proteomes" id="UP000002213">
    <property type="component" value="Chromosome"/>
</dbReference>
<dbReference type="eggNOG" id="ENOG5031QBM">
    <property type="taxonomic scope" value="Bacteria"/>
</dbReference>
<organism evidence="2 3">
    <name type="scientific">Actinosynnema mirum (strain ATCC 29888 / DSM 43827 / JCM 3225 / NBRC 14064 / NCIMB 13271 / NRRL B-12336 / IMRU 3971 / 101)</name>
    <dbReference type="NCBI Taxonomy" id="446462"/>
    <lineage>
        <taxon>Bacteria</taxon>
        <taxon>Bacillati</taxon>
        <taxon>Actinomycetota</taxon>
        <taxon>Actinomycetes</taxon>
        <taxon>Pseudonocardiales</taxon>
        <taxon>Pseudonocardiaceae</taxon>
        <taxon>Actinosynnema</taxon>
    </lineage>
</organism>
<name>C6WLL1_ACTMD</name>
<reference evidence="2 3" key="1">
    <citation type="journal article" date="2009" name="Stand. Genomic Sci.">
        <title>Complete genome sequence of Actinosynnema mirum type strain (101).</title>
        <authorList>
            <person name="Land M."/>
            <person name="Lapidus A."/>
            <person name="Mayilraj S."/>
            <person name="Chen F."/>
            <person name="Copeland A."/>
            <person name="Del Rio T.G."/>
            <person name="Nolan M."/>
            <person name="Lucas S."/>
            <person name="Tice H."/>
            <person name="Cheng J.F."/>
            <person name="Chertkov O."/>
            <person name="Bruce D."/>
            <person name="Goodwin L."/>
            <person name="Pitluck S."/>
            <person name="Rohde M."/>
            <person name="Goker M."/>
            <person name="Pati A."/>
            <person name="Ivanova N."/>
            <person name="Mavromatis K."/>
            <person name="Chen A."/>
            <person name="Palaniappan K."/>
            <person name="Hauser L."/>
            <person name="Chang Y.J."/>
            <person name="Jeffries C.C."/>
            <person name="Brettin T."/>
            <person name="Detter J.C."/>
            <person name="Han C."/>
            <person name="Chain P."/>
            <person name="Tindall B.J."/>
            <person name="Bristow J."/>
            <person name="Eisen J.A."/>
            <person name="Markowitz V."/>
            <person name="Hugenholtz P."/>
            <person name="Kyrpides N.C."/>
            <person name="Klenk H.P."/>
        </authorList>
    </citation>
    <scope>NUCLEOTIDE SEQUENCE [LARGE SCALE GENOMIC DNA]</scope>
    <source>
        <strain evidence="3">ATCC 29888 / DSM 43827 / JCM 3225 / NBRC 14064 / NCIMB 13271 / NRRL B-12336 / IMRU 3971 / 101</strain>
    </source>
</reference>
<dbReference type="KEGG" id="ami:Amir_4566"/>
<keyword evidence="1" id="KW-0732">Signal</keyword>
<gene>
    <name evidence="2" type="ordered locus">Amir_4566</name>
</gene>
<dbReference type="STRING" id="446462.Amir_4566"/>
<sequence>MLFKRTAARVAATMFAALAVATATAQPALAGPEHHGIFPNASPSYCNRNAALVATRGIETEYGRVVSYVDVYYSYSCQTNWITVRGNPAGGATLKWISSDAVAGQIREDDLDPGPTYTPQVYAPGSTCVRFQVWLRWPDGSHYAETYSAGATHQVVC</sequence>
<evidence type="ECO:0000313" key="3">
    <source>
        <dbReference type="Proteomes" id="UP000002213"/>
    </source>
</evidence>
<feature type="signal peptide" evidence="1">
    <location>
        <begin position="1"/>
        <end position="25"/>
    </location>
</feature>
<evidence type="ECO:0008006" key="4">
    <source>
        <dbReference type="Google" id="ProtNLM"/>
    </source>
</evidence>
<dbReference type="HOGENOM" id="CLU_1674184_0_0_11"/>
<feature type="chain" id="PRO_5039002106" description="DUF2690 domain-containing protein" evidence="1">
    <location>
        <begin position="26"/>
        <end position="157"/>
    </location>
</feature>
<proteinExistence type="predicted"/>
<accession>C6WLL1</accession>
<dbReference type="EMBL" id="CP001630">
    <property type="protein sequence ID" value="ACU38404.1"/>
    <property type="molecule type" value="Genomic_DNA"/>
</dbReference>
<dbReference type="AlphaFoldDB" id="C6WLL1"/>
<protein>
    <recommendedName>
        <fullName evidence="4">DUF2690 domain-containing protein</fullName>
    </recommendedName>
</protein>
<dbReference type="OrthoDB" id="2863790at2"/>
<evidence type="ECO:0000256" key="1">
    <source>
        <dbReference type="SAM" id="SignalP"/>
    </source>
</evidence>
<dbReference type="RefSeq" id="WP_015803291.1">
    <property type="nucleotide sequence ID" value="NC_013093.1"/>
</dbReference>
<evidence type="ECO:0000313" key="2">
    <source>
        <dbReference type="EMBL" id="ACU38404.1"/>
    </source>
</evidence>